<protein>
    <recommendedName>
        <fullName evidence="1">HNH nuclease domain-containing protein</fullName>
    </recommendedName>
</protein>
<accession>A0A923NHJ1</accession>
<dbReference type="AlphaFoldDB" id="A0A923NHJ1"/>
<feature type="domain" description="HNH nuclease" evidence="1">
    <location>
        <begin position="2"/>
        <end position="39"/>
    </location>
</feature>
<gene>
    <name evidence="2" type="ORF">H7R52_05740</name>
</gene>
<comment type="caution">
    <text evidence="2">The sequence shown here is derived from an EMBL/GenBank/DDBJ whole genome shotgun (WGS) entry which is preliminary data.</text>
</comment>
<evidence type="ECO:0000313" key="2">
    <source>
        <dbReference type="EMBL" id="MBC6498434.1"/>
    </source>
</evidence>
<proteinExistence type="predicted"/>
<organism evidence="2 3">
    <name type="scientific">Weissella confusa</name>
    <name type="common">Lactobacillus confusus</name>
    <dbReference type="NCBI Taxonomy" id="1583"/>
    <lineage>
        <taxon>Bacteria</taxon>
        <taxon>Bacillati</taxon>
        <taxon>Bacillota</taxon>
        <taxon>Bacilli</taxon>
        <taxon>Lactobacillales</taxon>
        <taxon>Lactobacillaceae</taxon>
        <taxon>Weissella</taxon>
    </lineage>
</organism>
<name>A0A923NHJ1_WEICO</name>
<dbReference type="InterPro" id="IPR003615">
    <property type="entry name" value="HNH_nuc"/>
</dbReference>
<evidence type="ECO:0000259" key="1">
    <source>
        <dbReference type="Pfam" id="PF13391"/>
    </source>
</evidence>
<dbReference type="Pfam" id="PF13391">
    <property type="entry name" value="HNH_2"/>
    <property type="match status" value="1"/>
</dbReference>
<dbReference type="EMBL" id="JACSZT010000004">
    <property type="protein sequence ID" value="MBC6498434.1"/>
    <property type="molecule type" value="Genomic_DNA"/>
</dbReference>
<evidence type="ECO:0000313" key="3">
    <source>
        <dbReference type="Proteomes" id="UP000650485"/>
    </source>
</evidence>
<reference evidence="2" key="1">
    <citation type="submission" date="2020-08" db="EMBL/GenBank/DDBJ databases">
        <title>Complete genome sequence of Weissella confusa strain FS54 provides insights into metabolic potential.</title>
        <authorList>
            <person name="Fhoula I."/>
            <person name="Najjari A."/>
            <person name="Lekired A."/>
            <person name="Bessrour-Aouam N."/>
            <person name="Jaballah S."/>
            <person name="Klibi N."/>
            <person name="Ouzari H.-I."/>
        </authorList>
    </citation>
    <scope>NUCLEOTIDE SEQUENCE</scope>
    <source>
        <strain evidence="2">FS54</strain>
    </source>
</reference>
<dbReference type="Proteomes" id="UP000650485">
    <property type="component" value="Unassembled WGS sequence"/>
</dbReference>
<sequence length="51" mass="5679">MMIASHIKPWAKANNQERLDSDNGLWLCVLHDALFENFRGAVPLGAKKACP</sequence>